<name>A0A9D9HEE3_9BACT</name>
<evidence type="ECO:0000259" key="8">
    <source>
        <dbReference type="Pfam" id="PF18765"/>
    </source>
</evidence>
<keyword evidence="3" id="KW-0548">Nucleotidyltransferase</keyword>
<keyword evidence="6" id="KW-0067">ATP-binding</keyword>
<evidence type="ECO:0000256" key="3">
    <source>
        <dbReference type="ARBA" id="ARBA00022695"/>
    </source>
</evidence>
<evidence type="ECO:0000256" key="6">
    <source>
        <dbReference type="ARBA" id="ARBA00022840"/>
    </source>
</evidence>
<dbReference type="PANTHER" id="PTHR33571:SF14">
    <property type="entry name" value="PROTEIN ADENYLYLTRANSFERASE MJ0435-RELATED"/>
    <property type="match status" value="1"/>
</dbReference>
<dbReference type="Proteomes" id="UP000823637">
    <property type="component" value="Unassembled WGS sequence"/>
</dbReference>
<feature type="domain" description="Polymerase beta nucleotidyltransferase" evidence="8">
    <location>
        <begin position="21"/>
        <end position="95"/>
    </location>
</feature>
<dbReference type="GO" id="GO:0005524">
    <property type="term" value="F:ATP binding"/>
    <property type="evidence" value="ECO:0007669"/>
    <property type="project" value="UniProtKB-KW"/>
</dbReference>
<dbReference type="Gene3D" id="3.30.460.10">
    <property type="entry name" value="Beta Polymerase, domain 2"/>
    <property type="match status" value="1"/>
</dbReference>
<dbReference type="InterPro" id="IPR043519">
    <property type="entry name" value="NT_sf"/>
</dbReference>
<evidence type="ECO:0000256" key="4">
    <source>
        <dbReference type="ARBA" id="ARBA00022723"/>
    </source>
</evidence>
<evidence type="ECO:0000313" key="10">
    <source>
        <dbReference type="Proteomes" id="UP000823637"/>
    </source>
</evidence>
<comment type="caution">
    <text evidence="9">The sequence shown here is derived from an EMBL/GenBank/DDBJ whole genome shotgun (WGS) entry which is preliminary data.</text>
</comment>
<dbReference type="SUPFAM" id="SSF81301">
    <property type="entry name" value="Nucleotidyltransferase"/>
    <property type="match status" value="1"/>
</dbReference>
<dbReference type="InterPro" id="IPR052038">
    <property type="entry name" value="Type-VII_TA_antitoxin"/>
</dbReference>
<keyword evidence="5" id="KW-0547">Nucleotide-binding</keyword>
<dbReference type="AlphaFoldDB" id="A0A9D9HEE3"/>
<comment type="cofactor">
    <cofactor evidence="1">
        <name>Mg(2+)</name>
        <dbReference type="ChEBI" id="CHEBI:18420"/>
    </cofactor>
</comment>
<accession>A0A9D9HEE3</accession>
<dbReference type="EMBL" id="JADIMR010000072">
    <property type="protein sequence ID" value="MBO8447048.1"/>
    <property type="molecule type" value="Genomic_DNA"/>
</dbReference>
<sequence length="97" mass="11113">MRTTKEYLDILRDYKADKAVKYDIVGIGIFGSTARGEQTKDSDVDIYVDLGTPDIFNMVHIKEDLENLFGCTVDIVRIRDDMDAMLRKNIMEEGIYA</sequence>
<dbReference type="InterPro" id="IPR041633">
    <property type="entry name" value="Polbeta"/>
</dbReference>
<reference evidence="9" key="1">
    <citation type="submission" date="2020-10" db="EMBL/GenBank/DDBJ databases">
        <authorList>
            <person name="Gilroy R."/>
        </authorList>
    </citation>
    <scope>NUCLEOTIDE SEQUENCE</scope>
    <source>
        <strain evidence="9">D3-1215</strain>
    </source>
</reference>
<dbReference type="Pfam" id="PF18765">
    <property type="entry name" value="Polbeta"/>
    <property type="match status" value="1"/>
</dbReference>
<dbReference type="GO" id="GO:0016779">
    <property type="term" value="F:nucleotidyltransferase activity"/>
    <property type="evidence" value="ECO:0007669"/>
    <property type="project" value="UniProtKB-KW"/>
</dbReference>
<evidence type="ECO:0000256" key="1">
    <source>
        <dbReference type="ARBA" id="ARBA00001946"/>
    </source>
</evidence>
<keyword evidence="2" id="KW-0808">Transferase</keyword>
<evidence type="ECO:0000256" key="7">
    <source>
        <dbReference type="ARBA" id="ARBA00022842"/>
    </source>
</evidence>
<evidence type="ECO:0000256" key="2">
    <source>
        <dbReference type="ARBA" id="ARBA00022679"/>
    </source>
</evidence>
<evidence type="ECO:0000313" key="9">
    <source>
        <dbReference type="EMBL" id="MBO8447048.1"/>
    </source>
</evidence>
<reference evidence="9" key="2">
    <citation type="journal article" date="2021" name="PeerJ">
        <title>Extensive microbial diversity within the chicken gut microbiome revealed by metagenomics and culture.</title>
        <authorList>
            <person name="Gilroy R."/>
            <person name="Ravi A."/>
            <person name="Getino M."/>
            <person name="Pursley I."/>
            <person name="Horton D.L."/>
            <person name="Alikhan N.F."/>
            <person name="Baker D."/>
            <person name="Gharbi K."/>
            <person name="Hall N."/>
            <person name="Watson M."/>
            <person name="Adriaenssens E.M."/>
            <person name="Foster-Nyarko E."/>
            <person name="Jarju S."/>
            <person name="Secka A."/>
            <person name="Antonio M."/>
            <person name="Oren A."/>
            <person name="Chaudhuri R.R."/>
            <person name="La Ragione R."/>
            <person name="Hildebrand F."/>
            <person name="Pallen M.J."/>
        </authorList>
    </citation>
    <scope>NUCLEOTIDE SEQUENCE</scope>
    <source>
        <strain evidence="9">D3-1215</strain>
    </source>
</reference>
<evidence type="ECO:0000256" key="5">
    <source>
        <dbReference type="ARBA" id="ARBA00022741"/>
    </source>
</evidence>
<keyword evidence="7" id="KW-0460">Magnesium</keyword>
<organism evidence="9 10">
    <name type="scientific">Candidatus Enterocola intestinipullorum</name>
    <dbReference type="NCBI Taxonomy" id="2840783"/>
    <lineage>
        <taxon>Bacteria</taxon>
        <taxon>Pseudomonadati</taxon>
        <taxon>Bacteroidota</taxon>
        <taxon>Bacteroidia</taxon>
        <taxon>Bacteroidales</taxon>
        <taxon>Candidatus Enterocola</taxon>
    </lineage>
</organism>
<protein>
    <submittedName>
        <fullName evidence="9">Nucleotidyltransferase family protein</fullName>
    </submittedName>
</protein>
<keyword evidence="4" id="KW-0479">Metal-binding</keyword>
<dbReference type="CDD" id="cd05403">
    <property type="entry name" value="NT_KNTase_like"/>
    <property type="match status" value="1"/>
</dbReference>
<proteinExistence type="predicted"/>
<dbReference type="PANTHER" id="PTHR33571">
    <property type="entry name" value="SSL8005 PROTEIN"/>
    <property type="match status" value="1"/>
</dbReference>
<dbReference type="GO" id="GO:0046872">
    <property type="term" value="F:metal ion binding"/>
    <property type="evidence" value="ECO:0007669"/>
    <property type="project" value="UniProtKB-KW"/>
</dbReference>
<gene>
    <name evidence="9" type="ORF">IAC32_04815</name>
</gene>